<dbReference type="NCBIfam" id="TIGR00209">
    <property type="entry name" value="galT_1"/>
    <property type="match status" value="1"/>
</dbReference>
<evidence type="ECO:0000259" key="9">
    <source>
        <dbReference type="Pfam" id="PF02744"/>
    </source>
</evidence>
<dbReference type="GO" id="GO:0006012">
    <property type="term" value="P:galactose metabolic process"/>
    <property type="evidence" value="ECO:0007669"/>
    <property type="project" value="InterPro"/>
</dbReference>
<gene>
    <name evidence="10" type="ORF">A45J_0182</name>
</gene>
<keyword evidence="4 10" id="KW-0548">Nucleotidyltransferase</keyword>
<evidence type="ECO:0000256" key="1">
    <source>
        <dbReference type="ARBA" id="ARBA00001947"/>
    </source>
</evidence>
<comment type="cofactor">
    <cofactor evidence="1">
        <name>Zn(2+)</name>
        <dbReference type="ChEBI" id="CHEBI:29105"/>
    </cofactor>
</comment>
<keyword evidence="6" id="KW-0862">Zinc</keyword>
<dbReference type="Gene3D" id="3.30.428.10">
    <property type="entry name" value="HIT-like"/>
    <property type="match status" value="2"/>
</dbReference>
<dbReference type="InterPro" id="IPR005849">
    <property type="entry name" value="GalP_Utransf_N"/>
</dbReference>
<reference evidence="10" key="1">
    <citation type="submission" date="2019-10" db="EMBL/GenBank/DDBJ databases">
        <title>Metagenomic sequencing of thiosulfate-disproportionating enrichment culture.</title>
        <authorList>
            <person name="Umezawa K."/>
            <person name="Kojima H."/>
            <person name="Fukui M."/>
        </authorList>
    </citation>
    <scope>NUCLEOTIDE SEQUENCE</scope>
    <source>
        <strain evidence="10">45J</strain>
    </source>
</reference>
<dbReference type="InterPro" id="IPR001937">
    <property type="entry name" value="GalP_UDPtransf1"/>
</dbReference>
<evidence type="ECO:0000313" key="10">
    <source>
        <dbReference type="EMBL" id="GER92466.1"/>
    </source>
</evidence>
<dbReference type="InterPro" id="IPR005850">
    <property type="entry name" value="GalP_Utransf_C"/>
</dbReference>
<protein>
    <submittedName>
        <fullName evidence="10">Galactose-1-phosphate uridylyltransferase</fullName>
    </submittedName>
</protein>
<evidence type="ECO:0000256" key="2">
    <source>
        <dbReference type="ARBA" id="ARBA00010951"/>
    </source>
</evidence>
<keyword evidence="3 10" id="KW-0808">Transferase</keyword>
<evidence type="ECO:0000256" key="4">
    <source>
        <dbReference type="ARBA" id="ARBA00022695"/>
    </source>
</evidence>
<evidence type="ECO:0000256" key="7">
    <source>
        <dbReference type="ARBA" id="ARBA00023277"/>
    </source>
</evidence>
<dbReference type="InterPro" id="IPR036265">
    <property type="entry name" value="HIT-like_sf"/>
</dbReference>
<dbReference type="EMBL" id="BLAB01000001">
    <property type="protein sequence ID" value="GER92466.1"/>
    <property type="molecule type" value="Genomic_DNA"/>
</dbReference>
<dbReference type="Pfam" id="PF01087">
    <property type="entry name" value="GalP_UDP_transf"/>
    <property type="match status" value="1"/>
</dbReference>
<dbReference type="InterPro" id="IPR053177">
    <property type="entry name" value="ADP-glucose_phosphorylase"/>
</dbReference>
<dbReference type="GO" id="GO:0008108">
    <property type="term" value="F:UDP-glucose:hexose-1-phosphate uridylyltransferase activity"/>
    <property type="evidence" value="ECO:0007669"/>
    <property type="project" value="InterPro"/>
</dbReference>
<evidence type="ECO:0000256" key="5">
    <source>
        <dbReference type="ARBA" id="ARBA00022723"/>
    </source>
</evidence>
<dbReference type="PANTHER" id="PTHR42763">
    <property type="entry name" value="ADP-GLUCOSE PHOSPHORYLASE"/>
    <property type="match status" value="1"/>
</dbReference>
<evidence type="ECO:0000256" key="3">
    <source>
        <dbReference type="ARBA" id="ARBA00022679"/>
    </source>
</evidence>
<evidence type="ECO:0000256" key="6">
    <source>
        <dbReference type="ARBA" id="ARBA00022833"/>
    </source>
</evidence>
<dbReference type="GO" id="GO:0008270">
    <property type="term" value="F:zinc ion binding"/>
    <property type="evidence" value="ECO:0007669"/>
    <property type="project" value="InterPro"/>
</dbReference>
<accession>A0A5J4L4Q3</accession>
<keyword evidence="7" id="KW-0119">Carbohydrate metabolism</keyword>
<comment type="caution">
    <text evidence="10">The sequence shown here is derived from an EMBL/GenBank/DDBJ whole genome shotgun (WGS) entry which is preliminary data.</text>
</comment>
<dbReference type="PIRSF" id="PIRSF000808">
    <property type="entry name" value="GalT"/>
    <property type="match status" value="1"/>
</dbReference>
<feature type="domain" description="Galactose-1-phosphate uridyl transferase C-terminal" evidence="9">
    <location>
        <begin position="182"/>
        <end position="284"/>
    </location>
</feature>
<feature type="domain" description="Galactose-1-phosphate uridyl transferase N-terminal" evidence="8">
    <location>
        <begin position="3"/>
        <end position="168"/>
    </location>
</feature>
<sequence>MPELRLNLITREWVIIAREKGKMPEDFIGARERKRLPEFIETCPFCPGNEAKTPYEQYRISDEKGWKIRVVPNKFAVLSKEGERQRINIGLKKSVNGVGLHEIIIESPVHNLTTATMPVEQLKEVIQAYKDRFIEIYNDSRIEHVIIFKNSGTASGTTIEHPHSQIVGIPVTPLQIRGRIENSMRYFDDTGECLLCNTLNDEINDGSRILCNTDHFVSFVPYAALSAFHIWIFPKRHSGSFSDIKPDEMWDLSINLKKTMSMLYYGLEHPDFNYVIRSGKPSNSSSEFIHWYISIVPRVAMASGFELGSGMYINPLMPEMSAEFLRSVKIPS</sequence>
<organism evidence="10">
    <name type="scientific">hot springs metagenome</name>
    <dbReference type="NCBI Taxonomy" id="433727"/>
    <lineage>
        <taxon>unclassified sequences</taxon>
        <taxon>metagenomes</taxon>
        <taxon>ecological metagenomes</taxon>
    </lineage>
</organism>
<name>A0A5J4L4Q3_9ZZZZ</name>
<dbReference type="SUPFAM" id="SSF54197">
    <property type="entry name" value="HIT-like"/>
    <property type="match status" value="2"/>
</dbReference>
<keyword evidence="5" id="KW-0479">Metal-binding</keyword>
<dbReference type="AlphaFoldDB" id="A0A5J4L4Q3"/>
<evidence type="ECO:0000259" key="8">
    <source>
        <dbReference type="Pfam" id="PF01087"/>
    </source>
</evidence>
<dbReference type="PANTHER" id="PTHR42763:SF2">
    <property type="entry name" value="ADP-GLUCOSE PHOSPHORYLASE"/>
    <property type="match status" value="1"/>
</dbReference>
<dbReference type="Pfam" id="PF02744">
    <property type="entry name" value="GalP_UDP_tr_C"/>
    <property type="match status" value="1"/>
</dbReference>
<comment type="similarity">
    <text evidence="2">Belongs to the galactose-1-phosphate uridylyltransferase type 1 family.</text>
</comment>
<proteinExistence type="inferred from homology"/>